<feature type="region of interest" description="Disordered" evidence="1">
    <location>
        <begin position="22"/>
        <end position="82"/>
    </location>
</feature>
<gene>
    <name evidence="2" type="ORF">A2968_03355</name>
</gene>
<dbReference type="Proteomes" id="UP000176228">
    <property type="component" value="Unassembled WGS sequence"/>
</dbReference>
<evidence type="ECO:0000313" key="2">
    <source>
        <dbReference type="EMBL" id="OGG34185.1"/>
    </source>
</evidence>
<evidence type="ECO:0000256" key="1">
    <source>
        <dbReference type="SAM" id="MobiDB-lite"/>
    </source>
</evidence>
<name>A0A1F6BB90_9BACT</name>
<evidence type="ECO:0000313" key="3">
    <source>
        <dbReference type="Proteomes" id="UP000176228"/>
    </source>
</evidence>
<protein>
    <submittedName>
        <fullName evidence="2">Uncharacterized protein</fullName>
    </submittedName>
</protein>
<dbReference type="AlphaFoldDB" id="A0A1F6BB90"/>
<organism evidence="2 3">
    <name type="scientific">Candidatus Gottesmanbacteria bacterium RIFCSPLOWO2_01_FULL_42_22</name>
    <dbReference type="NCBI Taxonomy" id="1798391"/>
    <lineage>
        <taxon>Bacteria</taxon>
        <taxon>Candidatus Gottesmaniibacteriota</taxon>
    </lineage>
</organism>
<proteinExistence type="predicted"/>
<dbReference type="STRING" id="1798391.A2968_03355"/>
<accession>A0A1F6BB90</accession>
<dbReference type="EMBL" id="MFJU01000035">
    <property type="protein sequence ID" value="OGG34185.1"/>
    <property type="molecule type" value="Genomic_DNA"/>
</dbReference>
<reference evidence="2 3" key="1">
    <citation type="journal article" date="2016" name="Nat. Commun.">
        <title>Thousands of microbial genomes shed light on interconnected biogeochemical processes in an aquifer system.</title>
        <authorList>
            <person name="Anantharaman K."/>
            <person name="Brown C.T."/>
            <person name="Hug L.A."/>
            <person name="Sharon I."/>
            <person name="Castelle C.J."/>
            <person name="Probst A.J."/>
            <person name="Thomas B.C."/>
            <person name="Singh A."/>
            <person name="Wilkins M.J."/>
            <person name="Karaoz U."/>
            <person name="Brodie E.L."/>
            <person name="Williams K.H."/>
            <person name="Hubbard S.S."/>
            <person name="Banfield J.F."/>
        </authorList>
    </citation>
    <scope>NUCLEOTIDE SEQUENCE [LARGE SCALE GENOMIC DNA]</scope>
</reference>
<comment type="caution">
    <text evidence="2">The sequence shown here is derived from an EMBL/GenBank/DDBJ whole genome shotgun (WGS) entry which is preliminary data.</text>
</comment>
<sequence length="82" mass="9306">MLILVEIATGQYEEKDFIVFKEKDPTGGDTNRWQESIDKWPETQSDPLNKYPKDQSSSNQTEISRKQAAAAPSIKPFSWTTG</sequence>